<feature type="compositionally biased region" description="Basic residues" evidence="1">
    <location>
        <begin position="150"/>
        <end position="162"/>
    </location>
</feature>
<protein>
    <recommendedName>
        <fullName evidence="4">Flagellar FliJ protein</fullName>
    </recommendedName>
</protein>
<dbReference type="RefSeq" id="WP_238208042.1">
    <property type="nucleotide sequence ID" value="NZ_JBHTND010000010.1"/>
</dbReference>
<dbReference type="Proteomes" id="UP001597176">
    <property type="component" value="Unassembled WGS sequence"/>
</dbReference>
<feature type="region of interest" description="Disordered" evidence="1">
    <location>
        <begin position="143"/>
        <end position="162"/>
    </location>
</feature>
<gene>
    <name evidence="2" type="ORF">ACFQ4G_09120</name>
</gene>
<keyword evidence="3" id="KW-1185">Reference proteome</keyword>
<organism evidence="2 3">
    <name type="scientific">Methylobacterium marchantiae</name>
    <dbReference type="NCBI Taxonomy" id="600331"/>
    <lineage>
        <taxon>Bacteria</taxon>
        <taxon>Pseudomonadati</taxon>
        <taxon>Pseudomonadota</taxon>
        <taxon>Alphaproteobacteria</taxon>
        <taxon>Hyphomicrobiales</taxon>
        <taxon>Methylobacteriaceae</taxon>
        <taxon>Methylobacterium</taxon>
    </lineage>
</organism>
<evidence type="ECO:0000313" key="3">
    <source>
        <dbReference type="Proteomes" id="UP001597176"/>
    </source>
</evidence>
<proteinExistence type="predicted"/>
<evidence type="ECO:0000256" key="1">
    <source>
        <dbReference type="SAM" id="MobiDB-lite"/>
    </source>
</evidence>
<sequence>MGLTLKEELRRAFELATLRREAKDIRTPRQWAQADALMTRSRVLRDREERLFAERYDMRVEATQRRLIDAAGTPPRILQPRWIGLDRFDASALLRQAQRDVHAHHDRRISRIKEAEARALEGIVRHAAQENAVHGIARDAFQRAADQRHIHDRRRRTGPSQD</sequence>
<evidence type="ECO:0008006" key="4">
    <source>
        <dbReference type="Google" id="ProtNLM"/>
    </source>
</evidence>
<name>A0ABW3WYU9_9HYPH</name>
<comment type="caution">
    <text evidence="2">The sequence shown here is derived from an EMBL/GenBank/DDBJ whole genome shotgun (WGS) entry which is preliminary data.</text>
</comment>
<evidence type="ECO:0000313" key="2">
    <source>
        <dbReference type="EMBL" id="MFD1301744.1"/>
    </source>
</evidence>
<reference evidence="3" key="1">
    <citation type="journal article" date="2019" name="Int. J. Syst. Evol. Microbiol.">
        <title>The Global Catalogue of Microorganisms (GCM) 10K type strain sequencing project: providing services to taxonomists for standard genome sequencing and annotation.</title>
        <authorList>
            <consortium name="The Broad Institute Genomics Platform"/>
            <consortium name="The Broad Institute Genome Sequencing Center for Infectious Disease"/>
            <person name="Wu L."/>
            <person name="Ma J."/>
        </authorList>
    </citation>
    <scope>NUCLEOTIDE SEQUENCE [LARGE SCALE GENOMIC DNA]</scope>
    <source>
        <strain evidence="3">CCUG 56108</strain>
    </source>
</reference>
<accession>A0ABW3WYU9</accession>
<dbReference type="EMBL" id="JBHTND010000010">
    <property type="protein sequence ID" value="MFD1301744.1"/>
    <property type="molecule type" value="Genomic_DNA"/>
</dbReference>